<proteinExistence type="predicted"/>
<name>A0ACC2VUF8_9TREE</name>
<accession>A0ACC2VUF8</accession>
<reference evidence="1" key="1">
    <citation type="submission" date="2023-04" db="EMBL/GenBank/DDBJ databases">
        <title>Draft Genome sequencing of Naganishia species isolated from polar environments using Oxford Nanopore Technology.</title>
        <authorList>
            <person name="Leo P."/>
            <person name="Venkateswaran K."/>
        </authorList>
    </citation>
    <scope>NUCLEOTIDE SEQUENCE</scope>
    <source>
        <strain evidence="1">MNA-CCFEE 5262</strain>
    </source>
</reference>
<sequence length="139" mass="14895">MVSESSQTRTLTGGCMCGAVRYEVRDFPAGEDDGIDGVLCHCKTCQKMNTMLSYNVQGVRQNLHVVTGEPKTWVDDNADSGKPITRAFCGTCGTALWSAPDSAPEVVFVKAGALDQIDEVKPKVEIVSSGINNEHIAES</sequence>
<evidence type="ECO:0000313" key="1">
    <source>
        <dbReference type="EMBL" id="KAJ9103043.1"/>
    </source>
</evidence>
<evidence type="ECO:0000313" key="2">
    <source>
        <dbReference type="Proteomes" id="UP001230649"/>
    </source>
</evidence>
<organism evidence="1 2">
    <name type="scientific">Naganishia adeliensis</name>
    <dbReference type="NCBI Taxonomy" id="92952"/>
    <lineage>
        <taxon>Eukaryota</taxon>
        <taxon>Fungi</taxon>
        <taxon>Dikarya</taxon>
        <taxon>Basidiomycota</taxon>
        <taxon>Agaricomycotina</taxon>
        <taxon>Tremellomycetes</taxon>
        <taxon>Filobasidiales</taxon>
        <taxon>Filobasidiaceae</taxon>
        <taxon>Naganishia</taxon>
    </lineage>
</organism>
<keyword evidence="2" id="KW-1185">Reference proteome</keyword>
<gene>
    <name evidence="1" type="ORF">QFC20_004852</name>
</gene>
<dbReference type="Proteomes" id="UP001230649">
    <property type="component" value="Unassembled WGS sequence"/>
</dbReference>
<protein>
    <submittedName>
        <fullName evidence="1">Uncharacterized protein</fullName>
    </submittedName>
</protein>
<dbReference type="EMBL" id="JASBWS010000060">
    <property type="protein sequence ID" value="KAJ9103043.1"/>
    <property type="molecule type" value="Genomic_DNA"/>
</dbReference>
<comment type="caution">
    <text evidence="1">The sequence shown here is derived from an EMBL/GenBank/DDBJ whole genome shotgun (WGS) entry which is preliminary data.</text>
</comment>